<gene>
    <name evidence="2" type="ORF">GCM10011365_05410</name>
</gene>
<evidence type="ECO:0000313" key="3">
    <source>
        <dbReference type="Proteomes" id="UP000605253"/>
    </source>
</evidence>
<comment type="caution">
    <text evidence="2">The sequence shown here is derived from an EMBL/GenBank/DDBJ whole genome shotgun (WGS) entry which is preliminary data.</text>
</comment>
<evidence type="ECO:0000313" key="2">
    <source>
        <dbReference type="EMBL" id="GGF87259.1"/>
    </source>
</evidence>
<organism evidence="2 3">
    <name type="scientific">Marinicella pacifica</name>
    <dbReference type="NCBI Taxonomy" id="1171543"/>
    <lineage>
        <taxon>Bacteria</taxon>
        <taxon>Pseudomonadati</taxon>
        <taxon>Pseudomonadota</taxon>
        <taxon>Gammaproteobacteria</taxon>
        <taxon>Lysobacterales</taxon>
        <taxon>Marinicellaceae</taxon>
        <taxon>Marinicella</taxon>
    </lineage>
</organism>
<dbReference type="RefSeq" id="WP_188364138.1">
    <property type="nucleotide sequence ID" value="NZ_BAABJF010000032.1"/>
</dbReference>
<keyword evidence="3" id="KW-1185">Reference proteome</keyword>
<proteinExistence type="predicted"/>
<dbReference type="Proteomes" id="UP000605253">
    <property type="component" value="Unassembled WGS sequence"/>
</dbReference>
<dbReference type="EMBL" id="BMEO01000002">
    <property type="protein sequence ID" value="GGF87259.1"/>
    <property type="molecule type" value="Genomic_DNA"/>
</dbReference>
<feature type="domain" description="Conserved hypothetical protein CHP03032" evidence="1">
    <location>
        <begin position="84"/>
        <end position="290"/>
    </location>
</feature>
<protein>
    <recommendedName>
        <fullName evidence="1">Conserved hypothetical protein CHP03032 domain-containing protein</fullName>
    </recommendedName>
</protein>
<name>A0A917CHT5_9GAMM</name>
<sequence>MSKYSFIVSFCNNQKKINKNQNYLAQIIIDTKSETITSQNLPLNLPNGIRGNGITGMCIHQNQIVLLLQRMPSTLVFLNKDFTVERVLPLDGLKGIHTILSWRNNIYLSVTNQDRIVRLKNDDTLEEVWTNGTMADHIHLNSLCIHNQQLYASAFGEKKANLWSSADEGYVFNIETGERVLTSIWHPHSSFSYKGNIYCCDSSNQRVIFNQGELINNLPGYSRGLYLNDTITVCGSSLGRVVSHSTGIKISNKSDSGRLAGWCGISVLFNKSKNIRSIDLNDKATEIFEIIPT</sequence>
<dbReference type="AlphaFoldDB" id="A0A917CHT5"/>
<dbReference type="InterPro" id="IPR017481">
    <property type="entry name" value="CHP03032"/>
</dbReference>
<accession>A0A917CHT5</accession>
<dbReference type="SUPFAM" id="SSF63829">
    <property type="entry name" value="Calcium-dependent phosphotriesterase"/>
    <property type="match status" value="1"/>
</dbReference>
<reference evidence="2" key="1">
    <citation type="journal article" date="2014" name="Int. J. Syst. Evol. Microbiol.">
        <title>Complete genome sequence of Corynebacterium casei LMG S-19264T (=DSM 44701T), isolated from a smear-ripened cheese.</title>
        <authorList>
            <consortium name="US DOE Joint Genome Institute (JGI-PGF)"/>
            <person name="Walter F."/>
            <person name="Albersmeier A."/>
            <person name="Kalinowski J."/>
            <person name="Ruckert C."/>
        </authorList>
    </citation>
    <scope>NUCLEOTIDE SEQUENCE</scope>
    <source>
        <strain evidence="2">CGMCC 1.12181</strain>
    </source>
</reference>
<evidence type="ECO:0000259" key="1">
    <source>
        <dbReference type="Pfam" id="PF16261"/>
    </source>
</evidence>
<reference evidence="2" key="2">
    <citation type="submission" date="2020-09" db="EMBL/GenBank/DDBJ databases">
        <authorList>
            <person name="Sun Q."/>
            <person name="Zhou Y."/>
        </authorList>
    </citation>
    <scope>NUCLEOTIDE SEQUENCE</scope>
    <source>
        <strain evidence="2">CGMCC 1.12181</strain>
    </source>
</reference>
<dbReference type="Pfam" id="PF16261">
    <property type="entry name" value="DUF4915"/>
    <property type="match status" value="1"/>
</dbReference>